<accession>A0ABU7XXB9</accession>
<dbReference type="RefSeq" id="WP_303307673.1">
    <property type="nucleotide sequence ID" value="NZ_JAODOP010000004.1"/>
</dbReference>
<comment type="caution">
    <text evidence="2">The sequence shown here is derived from an EMBL/GenBank/DDBJ whole genome shotgun (WGS) entry which is preliminary data.</text>
</comment>
<keyword evidence="1" id="KW-0732">Signal</keyword>
<name>A0ABU7XXB9_9FLAO</name>
<organism evidence="2 3">
    <name type="scientific">Flavivirga spongiicola</name>
    <dbReference type="NCBI Taxonomy" id="421621"/>
    <lineage>
        <taxon>Bacteria</taxon>
        <taxon>Pseudomonadati</taxon>
        <taxon>Bacteroidota</taxon>
        <taxon>Flavobacteriia</taxon>
        <taxon>Flavobacteriales</taxon>
        <taxon>Flavobacteriaceae</taxon>
        <taxon>Flavivirga</taxon>
    </lineage>
</organism>
<sequence length="148" mass="16894">MKTKITLLSICLFLITAYSFAQKKDTPKSIISKNIGIKKYHDGEELERMQKGQLLDLYVERIEVLANILPYIAFATKPGTTMSTLGIPNSNDNRKALDNQHENTDSYVKNTVEFQKVILPYSDRGNLVSAVLFYEDIMKSIHTYDELN</sequence>
<dbReference type="Proteomes" id="UP001337305">
    <property type="component" value="Unassembled WGS sequence"/>
</dbReference>
<gene>
    <name evidence="2" type="ORF">N1F79_19845</name>
</gene>
<evidence type="ECO:0000313" key="3">
    <source>
        <dbReference type="Proteomes" id="UP001337305"/>
    </source>
</evidence>
<reference evidence="2 3" key="1">
    <citation type="submission" date="2022-09" db="EMBL/GenBank/DDBJ databases">
        <title>Genome sequencing of Flavivirga sp. MEBiC05379.</title>
        <authorList>
            <person name="Oh H.-M."/>
            <person name="Kwon K.K."/>
            <person name="Park M.J."/>
            <person name="Yang S.-H."/>
        </authorList>
    </citation>
    <scope>NUCLEOTIDE SEQUENCE [LARGE SCALE GENOMIC DNA]</scope>
    <source>
        <strain evidence="2 3">MEBiC05379</strain>
    </source>
</reference>
<dbReference type="EMBL" id="JAODOP010000004">
    <property type="protein sequence ID" value="MEF3835386.1"/>
    <property type="molecule type" value="Genomic_DNA"/>
</dbReference>
<feature type="chain" id="PRO_5046709573" evidence="1">
    <location>
        <begin position="22"/>
        <end position="148"/>
    </location>
</feature>
<protein>
    <submittedName>
        <fullName evidence="2">Uncharacterized protein</fullName>
    </submittedName>
</protein>
<proteinExistence type="predicted"/>
<keyword evidence="3" id="KW-1185">Reference proteome</keyword>
<feature type="signal peptide" evidence="1">
    <location>
        <begin position="1"/>
        <end position="21"/>
    </location>
</feature>
<evidence type="ECO:0000256" key="1">
    <source>
        <dbReference type="SAM" id="SignalP"/>
    </source>
</evidence>
<evidence type="ECO:0000313" key="2">
    <source>
        <dbReference type="EMBL" id="MEF3835386.1"/>
    </source>
</evidence>